<dbReference type="Pfam" id="PF13192">
    <property type="entry name" value="Thioredoxin_3"/>
    <property type="match status" value="1"/>
</dbReference>
<keyword evidence="3" id="KW-1185">Reference proteome</keyword>
<comment type="caution">
    <text evidence="2">The sequence shown here is derived from an EMBL/GenBank/DDBJ whole genome shotgun (WGS) entry which is preliminary data.</text>
</comment>
<gene>
    <name evidence="2" type="ORF">ACFL2Z_04015</name>
</gene>
<proteinExistence type="predicted"/>
<protein>
    <submittedName>
        <fullName evidence="2">Thioredoxin family protein</fullName>
    </submittedName>
</protein>
<name>A0ABV6YPS0_UNCEI</name>
<evidence type="ECO:0000259" key="1">
    <source>
        <dbReference type="Pfam" id="PF13192"/>
    </source>
</evidence>
<sequence length="123" mass="13615">MVDVRQIWVGGVKVGLADLDRILKQVASESIDSDDVLAARLLDLVGQASYVAPSRSEEYKLALLREFKRSRGEDVPPEPGVLEIRVLGPGCPRCERLLSQVRTVLSETEINADLIRMLKEASQ</sequence>
<evidence type="ECO:0000313" key="2">
    <source>
        <dbReference type="EMBL" id="MFC1800061.1"/>
    </source>
</evidence>
<dbReference type="InterPro" id="IPR012336">
    <property type="entry name" value="Thioredoxin-like_fold"/>
</dbReference>
<accession>A0ABV6YPS0</accession>
<dbReference type="EMBL" id="JBHPEI010000061">
    <property type="protein sequence ID" value="MFC1800061.1"/>
    <property type="molecule type" value="Genomic_DNA"/>
</dbReference>
<reference evidence="2 3" key="1">
    <citation type="submission" date="2024-09" db="EMBL/GenBank/DDBJ databases">
        <authorList>
            <person name="D'Angelo T."/>
        </authorList>
    </citation>
    <scope>NUCLEOTIDE SEQUENCE [LARGE SCALE GENOMIC DNA]</scope>
    <source>
        <strain evidence="2">SAG AM-311-F02</strain>
    </source>
</reference>
<organism evidence="2 3">
    <name type="scientific">Eiseniibacteriota bacterium</name>
    <dbReference type="NCBI Taxonomy" id="2212470"/>
    <lineage>
        <taxon>Bacteria</taxon>
        <taxon>Candidatus Eiseniibacteriota</taxon>
    </lineage>
</organism>
<dbReference type="Gene3D" id="3.40.30.10">
    <property type="entry name" value="Glutaredoxin"/>
    <property type="match status" value="1"/>
</dbReference>
<dbReference type="Proteomes" id="UP001594288">
    <property type="component" value="Unassembled WGS sequence"/>
</dbReference>
<evidence type="ECO:0000313" key="3">
    <source>
        <dbReference type="Proteomes" id="UP001594288"/>
    </source>
</evidence>
<feature type="domain" description="Thioredoxin-like fold" evidence="1">
    <location>
        <begin position="83"/>
        <end position="117"/>
    </location>
</feature>